<dbReference type="InterPro" id="IPR032808">
    <property type="entry name" value="DoxX"/>
</dbReference>
<feature type="transmembrane region" description="Helical" evidence="5">
    <location>
        <begin position="103"/>
        <end position="123"/>
    </location>
</feature>
<proteinExistence type="predicted"/>
<gene>
    <name evidence="6" type="ORF">TH6_18920</name>
</gene>
<evidence type="ECO:0000256" key="3">
    <source>
        <dbReference type="ARBA" id="ARBA00022989"/>
    </source>
</evidence>
<keyword evidence="4 5" id="KW-0472">Membrane</keyword>
<evidence type="ECO:0000256" key="2">
    <source>
        <dbReference type="ARBA" id="ARBA00022692"/>
    </source>
</evidence>
<comment type="subcellular location">
    <subcellularLocation>
        <location evidence="1">Membrane</location>
        <topology evidence="1">Multi-pass membrane protein</topology>
    </subcellularLocation>
</comment>
<evidence type="ECO:0000256" key="1">
    <source>
        <dbReference type="ARBA" id="ARBA00004141"/>
    </source>
</evidence>
<dbReference type="Pfam" id="PF07681">
    <property type="entry name" value="DoxX"/>
    <property type="match status" value="1"/>
</dbReference>
<sequence>MGGFARFETKIDSLAGRDYVGLGARVLFVVVLLPYYFNSALTKIDGFGLSAGAFAQILPPIAEQYMYDTSAIPFFPWHLIVWAGTIGEFVLPLLIVAGLFTRLAALGMIGFVIVQTVVDVAFHGATLGMLANGLPTELIDQRLLWVSLLAALVFAGGGVVSLDRLARRTVA</sequence>
<keyword evidence="2 5" id="KW-0812">Transmembrane</keyword>
<dbReference type="Proteomes" id="UP000253061">
    <property type="component" value="Unassembled WGS sequence"/>
</dbReference>
<feature type="transmembrane region" description="Helical" evidence="5">
    <location>
        <begin position="143"/>
        <end position="162"/>
    </location>
</feature>
<dbReference type="AlphaFoldDB" id="A0A367V585"/>
<keyword evidence="3 5" id="KW-1133">Transmembrane helix</keyword>
<evidence type="ECO:0000313" key="7">
    <source>
        <dbReference type="Proteomes" id="UP000253061"/>
    </source>
</evidence>
<feature type="transmembrane region" description="Helical" evidence="5">
    <location>
        <begin position="74"/>
        <end position="96"/>
    </location>
</feature>
<reference evidence="6 7" key="1">
    <citation type="submission" date="2014-07" db="EMBL/GenBank/DDBJ databases">
        <title>Draft genome sequence of Thalassospira profundimaris R8-17.</title>
        <authorList>
            <person name="Lai Q."/>
            <person name="Shao Z."/>
        </authorList>
    </citation>
    <scope>NUCLEOTIDE SEQUENCE [LARGE SCALE GENOMIC DNA]</scope>
    <source>
        <strain evidence="6 7">R8-17</strain>
    </source>
</reference>
<accession>A0A367V585</accession>
<feature type="transmembrane region" description="Helical" evidence="5">
    <location>
        <begin position="20"/>
        <end position="37"/>
    </location>
</feature>
<comment type="caution">
    <text evidence="6">The sequence shown here is derived from an EMBL/GenBank/DDBJ whole genome shotgun (WGS) entry which is preliminary data.</text>
</comment>
<organism evidence="6 7">
    <name type="scientific">Thalassospira profundimaris</name>
    <dbReference type="NCBI Taxonomy" id="502049"/>
    <lineage>
        <taxon>Bacteria</taxon>
        <taxon>Pseudomonadati</taxon>
        <taxon>Pseudomonadota</taxon>
        <taxon>Alphaproteobacteria</taxon>
        <taxon>Rhodospirillales</taxon>
        <taxon>Thalassospiraceae</taxon>
        <taxon>Thalassospira</taxon>
    </lineage>
</organism>
<dbReference type="GO" id="GO:0016020">
    <property type="term" value="C:membrane"/>
    <property type="evidence" value="ECO:0007669"/>
    <property type="project" value="UniProtKB-SubCell"/>
</dbReference>
<evidence type="ECO:0000313" key="6">
    <source>
        <dbReference type="EMBL" id="RCK19671.1"/>
    </source>
</evidence>
<evidence type="ECO:0000256" key="5">
    <source>
        <dbReference type="SAM" id="Phobius"/>
    </source>
</evidence>
<evidence type="ECO:0000256" key="4">
    <source>
        <dbReference type="ARBA" id="ARBA00023136"/>
    </source>
</evidence>
<name>A0A367V585_9PROT</name>
<dbReference type="EMBL" id="JPWB01000010">
    <property type="protein sequence ID" value="RCK19671.1"/>
    <property type="molecule type" value="Genomic_DNA"/>
</dbReference>
<protein>
    <submittedName>
        <fullName evidence="6">DoxX</fullName>
    </submittedName>
</protein>